<comment type="caution">
    <text evidence="1">The sequence shown here is derived from an EMBL/GenBank/DDBJ whole genome shotgun (WGS) entry which is preliminary data.</text>
</comment>
<evidence type="ECO:0000313" key="1">
    <source>
        <dbReference type="EMBL" id="HCL02568.1"/>
    </source>
</evidence>
<protein>
    <submittedName>
        <fullName evidence="1">Uncharacterized protein</fullName>
    </submittedName>
</protein>
<dbReference type="AlphaFoldDB" id="A0A3D2X887"/>
<name>A0A3D2X887_9FIRM</name>
<proteinExistence type="predicted"/>
<organism evidence="1 2">
    <name type="scientific">Lachnoclostridium phytofermentans</name>
    <dbReference type="NCBI Taxonomy" id="66219"/>
    <lineage>
        <taxon>Bacteria</taxon>
        <taxon>Bacillati</taxon>
        <taxon>Bacillota</taxon>
        <taxon>Clostridia</taxon>
        <taxon>Lachnospirales</taxon>
        <taxon>Lachnospiraceae</taxon>
    </lineage>
</organism>
<sequence>MKYIYNKKKYASVTFLYYKTKALCQSWGMILINHAPVLDVEPKKSKPDTVCSFSYDAYSLFAQQGEM</sequence>
<accession>A0A3D2X887</accession>
<gene>
    <name evidence="1" type="ORF">DHW61_09155</name>
</gene>
<reference evidence="1 2" key="1">
    <citation type="journal article" date="2018" name="Nat. Biotechnol.">
        <title>A standardized bacterial taxonomy based on genome phylogeny substantially revises the tree of life.</title>
        <authorList>
            <person name="Parks D.H."/>
            <person name="Chuvochina M."/>
            <person name="Waite D.W."/>
            <person name="Rinke C."/>
            <person name="Skarshewski A."/>
            <person name="Chaumeil P.A."/>
            <person name="Hugenholtz P."/>
        </authorList>
    </citation>
    <scope>NUCLEOTIDE SEQUENCE [LARGE SCALE GENOMIC DNA]</scope>
    <source>
        <strain evidence="1">UBA11728</strain>
    </source>
</reference>
<evidence type="ECO:0000313" key="2">
    <source>
        <dbReference type="Proteomes" id="UP000262969"/>
    </source>
</evidence>
<dbReference type="EMBL" id="DPVV01000299">
    <property type="protein sequence ID" value="HCL02568.1"/>
    <property type="molecule type" value="Genomic_DNA"/>
</dbReference>
<dbReference type="Proteomes" id="UP000262969">
    <property type="component" value="Unassembled WGS sequence"/>
</dbReference>